<protein>
    <submittedName>
        <fullName evidence="2">Uncharacterized protein</fullName>
    </submittedName>
</protein>
<sequence>MGNDGGGFPGRRMPTEPFSSEHMHRNSASLRVESRTIWPFSTLMNFKSLRDHSITHDLYAVFL</sequence>
<gene>
    <name evidence="2" type="ORF">HUJ06_003189</name>
</gene>
<dbReference type="AlphaFoldDB" id="A0A822ZNL5"/>
<evidence type="ECO:0000256" key="1">
    <source>
        <dbReference type="SAM" id="MobiDB-lite"/>
    </source>
</evidence>
<reference evidence="2 3" key="1">
    <citation type="journal article" date="2020" name="Mol. Biol. Evol.">
        <title>Distinct Expression and Methylation Patterns for Genes with Different Fates following a Single Whole-Genome Duplication in Flowering Plants.</title>
        <authorList>
            <person name="Shi T."/>
            <person name="Rahmani R.S."/>
            <person name="Gugger P.F."/>
            <person name="Wang M."/>
            <person name="Li H."/>
            <person name="Zhang Y."/>
            <person name="Li Z."/>
            <person name="Wang Q."/>
            <person name="Van de Peer Y."/>
            <person name="Marchal K."/>
            <person name="Chen J."/>
        </authorList>
    </citation>
    <scope>NUCLEOTIDE SEQUENCE [LARGE SCALE GENOMIC DNA]</scope>
    <source>
        <tissue evidence="2">Leaf</tissue>
    </source>
</reference>
<evidence type="ECO:0000313" key="2">
    <source>
        <dbReference type="EMBL" id="DAD44959.1"/>
    </source>
</evidence>
<proteinExistence type="predicted"/>
<comment type="caution">
    <text evidence="2">The sequence shown here is derived from an EMBL/GenBank/DDBJ whole genome shotgun (WGS) entry which is preliminary data.</text>
</comment>
<dbReference type="EMBL" id="DUZY01000007">
    <property type="protein sequence ID" value="DAD44959.1"/>
    <property type="molecule type" value="Genomic_DNA"/>
</dbReference>
<evidence type="ECO:0000313" key="3">
    <source>
        <dbReference type="Proteomes" id="UP000607653"/>
    </source>
</evidence>
<accession>A0A822ZNL5</accession>
<feature type="region of interest" description="Disordered" evidence="1">
    <location>
        <begin position="1"/>
        <end position="30"/>
    </location>
</feature>
<organism evidence="2 3">
    <name type="scientific">Nelumbo nucifera</name>
    <name type="common">Sacred lotus</name>
    <dbReference type="NCBI Taxonomy" id="4432"/>
    <lineage>
        <taxon>Eukaryota</taxon>
        <taxon>Viridiplantae</taxon>
        <taxon>Streptophyta</taxon>
        <taxon>Embryophyta</taxon>
        <taxon>Tracheophyta</taxon>
        <taxon>Spermatophyta</taxon>
        <taxon>Magnoliopsida</taxon>
        <taxon>Proteales</taxon>
        <taxon>Nelumbonaceae</taxon>
        <taxon>Nelumbo</taxon>
    </lineage>
</organism>
<name>A0A822ZNL5_NELNU</name>
<keyword evidence="3" id="KW-1185">Reference proteome</keyword>
<dbReference type="Proteomes" id="UP000607653">
    <property type="component" value="Unassembled WGS sequence"/>
</dbReference>